<keyword evidence="6" id="KW-0238">DNA-binding</keyword>
<accession>A0ABD3VHU3</accession>
<keyword evidence="3 9" id="KW-0863">Zinc-finger</keyword>
<evidence type="ECO:0000259" key="10">
    <source>
        <dbReference type="PROSITE" id="PS50808"/>
    </source>
</evidence>
<comment type="subcellular location">
    <subcellularLocation>
        <location evidence="1">Nucleus</location>
    </subcellularLocation>
</comment>
<evidence type="ECO:0000313" key="11">
    <source>
        <dbReference type="EMBL" id="KAL3860113.1"/>
    </source>
</evidence>
<dbReference type="InterPro" id="IPR003656">
    <property type="entry name" value="Znf_BED"/>
</dbReference>
<dbReference type="GO" id="GO:0009791">
    <property type="term" value="P:post-embryonic development"/>
    <property type="evidence" value="ECO:0007669"/>
    <property type="project" value="UniProtKB-ARBA"/>
</dbReference>
<keyword evidence="2" id="KW-0479">Metal-binding</keyword>
<evidence type="ECO:0000256" key="7">
    <source>
        <dbReference type="ARBA" id="ARBA00023163"/>
    </source>
</evidence>
<keyword evidence="7" id="KW-0804">Transcription</keyword>
<comment type="caution">
    <text evidence="11">The sequence shown here is derived from an EMBL/GenBank/DDBJ whole genome shotgun (WGS) entry which is preliminary data.</text>
</comment>
<protein>
    <recommendedName>
        <fullName evidence="10">BED-type domain-containing protein</fullName>
    </recommendedName>
</protein>
<keyword evidence="8" id="KW-0539">Nucleus</keyword>
<organism evidence="11 12">
    <name type="scientific">Sinanodonta woodiana</name>
    <name type="common">Chinese pond mussel</name>
    <name type="synonym">Anodonta woodiana</name>
    <dbReference type="NCBI Taxonomy" id="1069815"/>
    <lineage>
        <taxon>Eukaryota</taxon>
        <taxon>Metazoa</taxon>
        <taxon>Spiralia</taxon>
        <taxon>Lophotrochozoa</taxon>
        <taxon>Mollusca</taxon>
        <taxon>Bivalvia</taxon>
        <taxon>Autobranchia</taxon>
        <taxon>Heteroconchia</taxon>
        <taxon>Palaeoheterodonta</taxon>
        <taxon>Unionida</taxon>
        <taxon>Unionoidea</taxon>
        <taxon>Unionidae</taxon>
        <taxon>Unioninae</taxon>
        <taxon>Sinanodonta</taxon>
    </lineage>
</organism>
<evidence type="ECO:0000256" key="3">
    <source>
        <dbReference type="ARBA" id="ARBA00022771"/>
    </source>
</evidence>
<evidence type="ECO:0000313" key="12">
    <source>
        <dbReference type="Proteomes" id="UP001634394"/>
    </source>
</evidence>
<dbReference type="Proteomes" id="UP001634394">
    <property type="component" value="Unassembled WGS sequence"/>
</dbReference>
<dbReference type="PANTHER" id="PTHR46481:SF10">
    <property type="entry name" value="ZINC FINGER BED DOMAIN-CONTAINING PROTEIN 39"/>
    <property type="match status" value="1"/>
</dbReference>
<sequence>MSKQLTSCVWNYFTVNPVDNRKAICNLCKSTLSRGGQETKSFTTTNLVQHLRSKHAVAFTNFQKELKEKKDTDATQSTATIPRPATIEALLDRKQPFQFNDQRALDWNKTIAEFIALDVQPFSVVDNLGFRRIMAKAEPRYKIPSSKYFATTLIPEIHTSIKNKVRGMVSSQTSMSFTSDAWSDPSVGVALLSLTAHWITVDFQRKQAILAASPLEESHTGDYLGGMLIQILGEYNIEKSAVHVLLRDSGANMIKAARVADIDSIGCFAHTLQLVINDGIMSQRAVKDILAISRSIVGKFRHSILAQQHLSDLQESLGAPNKKLVQDVQTRWNATLAMLRSLVEQKQVLGAYGTEHELPNLNANQWTLISNIIDTLAPFEEATKEVSDSQTSISVVLPMLSMLRRLLDRQHTMSEGIQTMRKDMLTSLNKHFAYTKDNRKIVLATLLDPRFKNLVFEDAELAANAKEWLKEECIIIVSTERSKERVVEPPSKKPRVEMDQGPSTSRLWDLFSDVVNETAQQTDFSTLSNVDDTVDAMIGLYLSSAVLSRTENPYVWWNDNKSRFPYLATLARTYLSAPASSVPSEQIFSGAGQIFSDRRGSLKAKTGEMLVLLKYNLPQFSFNY</sequence>
<dbReference type="SUPFAM" id="SSF140996">
    <property type="entry name" value="Hermes dimerisation domain"/>
    <property type="match status" value="1"/>
</dbReference>
<dbReference type="AlphaFoldDB" id="A0ABD3VHU3"/>
<evidence type="ECO:0000256" key="4">
    <source>
        <dbReference type="ARBA" id="ARBA00022833"/>
    </source>
</evidence>
<feature type="domain" description="BED-type" evidence="10">
    <location>
        <begin position="4"/>
        <end position="62"/>
    </location>
</feature>
<evidence type="ECO:0000256" key="1">
    <source>
        <dbReference type="ARBA" id="ARBA00004123"/>
    </source>
</evidence>
<dbReference type="SMART" id="SM00614">
    <property type="entry name" value="ZnF_BED"/>
    <property type="match status" value="1"/>
</dbReference>
<dbReference type="Pfam" id="PF02892">
    <property type="entry name" value="zf-BED"/>
    <property type="match status" value="1"/>
</dbReference>
<dbReference type="InterPro" id="IPR052035">
    <property type="entry name" value="ZnF_BED_domain_contain"/>
</dbReference>
<dbReference type="PROSITE" id="PS50808">
    <property type="entry name" value="ZF_BED"/>
    <property type="match status" value="1"/>
</dbReference>
<dbReference type="InterPro" id="IPR008906">
    <property type="entry name" value="HATC_C_dom"/>
</dbReference>
<name>A0ABD3VHU3_SINWO</name>
<dbReference type="GO" id="GO:0008270">
    <property type="term" value="F:zinc ion binding"/>
    <property type="evidence" value="ECO:0007669"/>
    <property type="project" value="UniProtKB-KW"/>
</dbReference>
<evidence type="ECO:0000256" key="5">
    <source>
        <dbReference type="ARBA" id="ARBA00023015"/>
    </source>
</evidence>
<dbReference type="InterPro" id="IPR012337">
    <property type="entry name" value="RNaseH-like_sf"/>
</dbReference>
<keyword evidence="5" id="KW-0805">Transcription regulation</keyword>
<dbReference type="GO" id="GO:0005634">
    <property type="term" value="C:nucleus"/>
    <property type="evidence" value="ECO:0007669"/>
    <property type="project" value="UniProtKB-SubCell"/>
</dbReference>
<dbReference type="SUPFAM" id="SSF53098">
    <property type="entry name" value="Ribonuclease H-like"/>
    <property type="match status" value="1"/>
</dbReference>
<gene>
    <name evidence="11" type="ORF">ACJMK2_010281</name>
</gene>
<evidence type="ECO:0000256" key="2">
    <source>
        <dbReference type="ARBA" id="ARBA00022723"/>
    </source>
</evidence>
<evidence type="ECO:0000256" key="6">
    <source>
        <dbReference type="ARBA" id="ARBA00023125"/>
    </source>
</evidence>
<dbReference type="InterPro" id="IPR036236">
    <property type="entry name" value="Znf_C2H2_sf"/>
</dbReference>
<keyword evidence="12" id="KW-1185">Reference proteome</keyword>
<evidence type="ECO:0000256" key="8">
    <source>
        <dbReference type="ARBA" id="ARBA00023242"/>
    </source>
</evidence>
<evidence type="ECO:0000256" key="9">
    <source>
        <dbReference type="PROSITE-ProRule" id="PRU00027"/>
    </source>
</evidence>
<dbReference type="SUPFAM" id="SSF57667">
    <property type="entry name" value="beta-beta-alpha zinc fingers"/>
    <property type="match status" value="1"/>
</dbReference>
<dbReference type="EMBL" id="JBJQND010000012">
    <property type="protein sequence ID" value="KAL3860113.1"/>
    <property type="molecule type" value="Genomic_DNA"/>
</dbReference>
<dbReference type="PANTHER" id="PTHR46481">
    <property type="entry name" value="ZINC FINGER BED DOMAIN-CONTAINING PROTEIN 4"/>
    <property type="match status" value="1"/>
</dbReference>
<proteinExistence type="predicted"/>
<dbReference type="GO" id="GO:0003677">
    <property type="term" value="F:DNA binding"/>
    <property type="evidence" value="ECO:0007669"/>
    <property type="project" value="UniProtKB-KW"/>
</dbReference>
<reference evidence="11 12" key="1">
    <citation type="submission" date="2024-11" db="EMBL/GenBank/DDBJ databases">
        <title>Chromosome-level genome assembly of the freshwater bivalve Anodonta woodiana.</title>
        <authorList>
            <person name="Chen X."/>
        </authorList>
    </citation>
    <scope>NUCLEOTIDE SEQUENCE [LARGE SCALE GENOMIC DNA]</scope>
    <source>
        <strain evidence="11">MN2024</strain>
        <tissue evidence="11">Gills</tissue>
    </source>
</reference>
<dbReference type="Pfam" id="PF05699">
    <property type="entry name" value="Dimer_Tnp_hAT"/>
    <property type="match status" value="1"/>
</dbReference>
<keyword evidence="4" id="KW-0862">Zinc</keyword>